<feature type="domain" description="SH3b" evidence="1">
    <location>
        <begin position="25"/>
        <end position="88"/>
    </location>
</feature>
<dbReference type="SMART" id="SM00287">
    <property type="entry name" value="SH3b"/>
    <property type="match status" value="2"/>
</dbReference>
<sequence>MSSRAKILVYSLTMVLIFMVSHVQAEMLSINGDKVNIRSGPGSKYRVKYEYGQGLPLRVLSRKGQWVKVQDFENDTGWVHRDLLKKRGHMVIKALRNKNKTVNIRSGPGTNYRIVGKAYYGVVFRTVKQTKGWVKVRHKSGVEGWIKRSLVWGF</sequence>
<dbReference type="InterPro" id="IPR052354">
    <property type="entry name" value="Cell_Wall_Dynamics_Protein"/>
</dbReference>
<dbReference type="PANTHER" id="PTHR34408">
    <property type="entry name" value="FAMILY PROTEIN, PUTATIVE-RELATED"/>
    <property type="match status" value="1"/>
</dbReference>
<comment type="caution">
    <text evidence="2">The sequence shown here is derived from an EMBL/GenBank/DDBJ whole genome shotgun (WGS) entry which is preliminary data.</text>
</comment>
<feature type="domain" description="SH3b" evidence="1">
    <location>
        <begin position="92"/>
        <end position="154"/>
    </location>
</feature>
<reference evidence="2 3" key="1">
    <citation type="submission" date="2020-08" db="EMBL/GenBank/DDBJ databases">
        <title>Bridging the membrane lipid divide: bacteria of the FCB group superphylum have the potential to synthesize archaeal ether lipids.</title>
        <authorList>
            <person name="Villanueva L."/>
            <person name="Von Meijenfeldt F.A.B."/>
            <person name="Westbye A.B."/>
            <person name="Yadav S."/>
            <person name="Hopmans E.C."/>
            <person name="Dutilh B.E."/>
            <person name="Sinninghe Damste J.S."/>
        </authorList>
    </citation>
    <scope>NUCLEOTIDE SEQUENCE [LARGE SCALE GENOMIC DNA]</scope>
    <source>
        <strain evidence="2">NIOZ-UU81</strain>
    </source>
</reference>
<evidence type="ECO:0000259" key="1">
    <source>
        <dbReference type="PROSITE" id="PS51781"/>
    </source>
</evidence>
<proteinExistence type="predicted"/>
<dbReference type="PANTHER" id="PTHR34408:SF1">
    <property type="entry name" value="GLYCOSYL HYDROLASE FAMILY 19 DOMAIN-CONTAINING PROTEIN HI_1415"/>
    <property type="match status" value="1"/>
</dbReference>
<accession>A0A8J6N8X2</accession>
<dbReference type="AlphaFoldDB" id="A0A8J6N8X2"/>
<dbReference type="PROSITE" id="PS51781">
    <property type="entry name" value="SH3B"/>
    <property type="match status" value="2"/>
</dbReference>
<protein>
    <submittedName>
        <fullName evidence="2">SH3 domain-containing protein</fullName>
    </submittedName>
</protein>
<organism evidence="2 3">
    <name type="scientific">Candidatus Desulfatifera sulfidica</name>
    <dbReference type="NCBI Taxonomy" id="2841691"/>
    <lineage>
        <taxon>Bacteria</taxon>
        <taxon>Pseudomonadati</taxon>
        <taxon>Thermodesulfobacteriota</taxon>
        <taxon>Desulfobulbia</taxon>
        <taxon>Desulfobulbales</taxon>
        <taxon>Desulfobulbaceae</taxon>
        <taxon>Candidatus Desulfatifera</taxon>
    </lineage>
</organism>
<dbReference type="Proteomes" id="UP000599024">
    <property type="component" value="Unassembled WGS sequence"/>
</dbReference>
<dbReference type="InterPro" id="IPR010466">
    <property type="entry name" value="DUF1058"/>
</dbReference>
<dbReference type="InterPro" id="IPR003646">
    <property type="entry name" value="SH3-like_bac-type"/>
</dbReference>
<dbReference type="Pfam" id="PF06347">
    <property type="entry name" value="SH3_4"/>
    <property type="match status" value="2"/>
</dbReference>
<dbReference type="EMBL" id="JACNLK010000016">
    <property type="protein sequence ID" value="MBC8207795.1"/>
    <property type="molecule type" value="Genomic_DNA"/>
</dbReference>
<dbReference type="Gene3D" id="2.30.30.40">
    <property type="entry name" value="SH3 Domains"/>
    <property type="match status" value="2"/>
</dbReference>
<name>A0A8J6N8X2_9BACT</name>
<evidence type="ECO:0000313" key="2">
    <source>
        <dbReference type="EMBL" id="MBC8207795.1"/>
    </source>
</evidence>
<gene>
    <name evidence="2" type="ORF">H8E79_01330</name>
</gene>
<evidence type="ECO:0000313" key="3">
    <source>
        <dbReference type="Proteomes" id="UP000599024"/>
    </source>
</evidence>